<evidence type="ECO:0000256" key="4">
    <source>
        <dbReference type="PROSITE-ProRule" id="PRU00335"/>
    </source>
</evidence>
<sequence length="202" mass="22984">MEEELLSKAEKTKRYIIERSAQLFNQKGYVGTSMSDIMDVTGLTKGGIYGNFKSKDEIALAAFDYNMEVLYEVFRGAIEVQKSSVDRLHTVLGFHKSIIYHPLFHGGCPILNTSIEADDTHPELKLKVIEALNVWRTSIIKIIERGKLRGEMKEDIKSEKYANVFIAAIEGGLMMSKAYQNNKYLNDTFEHIKSVIKNELEV</sequence>
<dbReference type="InterPro" id="IPR036271">
    <property type="entry name" value="Tet_transcr_reg_TetR-rel_C_sf"/>
</dbReference>
<evidence type="ECO:0000259" key="5">
    <source>
        <dbReference type="PROSITE" id="PS50977"/>
    </source>
</evidence>
<keyword evidence="1" id="KW-0805">Transcription regulation</keyword>
<dbReference type="Proteomes" id="UP001172082">
    <property type="component" value="Unassembled WGS sequence"/>
</dbReference>
<dbReference type="InterPro" id="IPR001647">
    <property type="entry name" value="HTH_TetR"/>
</dbReference>
<dbReference type="PANTHER" id="PTHR47506:SF3">
    <property type="entry name" value="HTH-TYPE TRANSCRIPTIONAL REGULATOR LMRA"/>
    <property type="match status" value="1"/>
</dbReference>
<reference evidence="6" key="1">
    <citation type="submission" date="2023-06" db="EMBL/GenBank/DDBJ databases">
        <title>Genomic of Parafulvivirga corallium.</title>
        <authorList>
            <person name="Wang G."/>
        </authorList>
    </citation>
    <scope>NUCLEOTIDE SEQUENCE</scope>
    <source>
        <strain evidence="6">BMA10</strain>
    </source>
</reference>
<evidence type="ECO:0000256" key="2">
    <source>
        <dbReference type="ARBA" id="ARBA00023125"/>
    </source>
</evidence>
<keyword evidence="2 4" id="KW-0238">DNA-binding</keyword>
<accession>A0ABT8KR24</accession>
<gene>
    <name evidence="6" type="ORF">QQ008_17550</name>
</gene>
<evidence type="ECO:0000256" key="3">
    <source>
        <dbReference type="ARBA" id="ARBA00023163"/>
    </source>
</evidence>
<dbReference type="SUPFAM" id="SSF48498">
    <property type="entry name" value="Tetracyclin repressor-like, C-terminal domain"/>
    <property type="match status" value="1"/>
</dbReference>
<evidence type="ECO:0000256" key="1">
    <source>
        <dbReference type="ARBA" id="ARBA00023015"/>
    </source>
</evidence>
<dbReference type="PANTHER" id="PTHR47506">
    <property type="entry name" value="TRANSCRIPTIONAL REGULATORY PROTEIN"/>
    <property type="match status" value="1"/>
</dbReference>
<dbReference type="PRINTS" id="PR00455">
    <property type="entry name" value="HTHTETR"/>
</dbReference>
<proteinExistence type="predicted"/>
<dbReference type="Gene3D" id="1.10.357.10">
    <property type="entry name" value="Tetracycline Repressor, domain 2"/>
    <property type="match status" value="1"/>
</dbReference>
<feature type="domain" description="HTH tetR-type" evidence="5">
    <location>
        <begin position="10"/>
        <end position="70"/>
    </location>
</feature>
<dbReference type="Pfam" id="PF00440">
    <property type="entry name" value="TetR_N"/>
    <property type="match status" value="1"/>
</dbReference>
<keyword evidence="3" id="KW-0804">Transcription</keyword>
<dbReference type="EMBL" id="JAUJEA010000006">
    <property type="protein sequence ID" value="MDN5203199.1"/>
    <property type="molecule type" value="Genomic_DNA"/>
</dbReference>
<name>A0ABT8KR24_9BACT</name>
<organism evidence="6 7">
    <name type="scientific">Splendidivirga corallicola</name>
    <dbReference type="NCBI Taxonomy" id="3051826"/>
    <lineage>
        <taxon>Bacteria</taxon>
        <taxon>Pseudomonadati</taxon>
        <taxon>Bacteroidota</taxon>
        <taxon>Cytophagia</taxon>
        <taxon>Cytophagales</taxon>
        <taxon>Splendidivirgaceae</taxon>
        <taxon>Splendidivirga</taxon>
    </lineage>
</organism>
<dbReference type="RefSeq" id="WP_346753220.1">
    <property type="nucleotide sequence ID" value="NZ_JAUJEA010000006.1"/>
</dbReference>
<comment type="caution">
    <text evidence="6">The sequence shown here is derived from an EMBL/GenBank/DDBJ whole genome shotgun (WGS) entry which is preliminary data.</text>
</comment>
<feature type="DNA-binding region" description="H-T-H motif" evidence="4">
    <location>
        <begin position="33"/>
        <end position="52"/>
    </location>
</feature>
<dbReference type="Pfam" id="PF16925">
    <property type="entry name" value="TetR_C_13"/>
    <property type="match status" value="1"/>
</dbReference>
<evidence type="ECO:0000313" key="6">
    <source>
        <dbReference type="EMBL" id="MDN5203199.1"/>
    </source>
</evidence>
<evidence type="ECO:0000313" key="7">
    <source>
        <dbReference type="Proteomes" id="UP001172082"/>
    </source>
</evidence>
<protein>
    <submittedName>
        <fullName evidence="6">TetR/AcrR family transcriptional regulator</fullName>
    </submittedName>
</protein>
<dbReference type="InterPro" id="IPR009057">
    <property type="entry name" value="Homeodomain-like_sf"/>
</dbReference>
<dbReference type="PROSITE" id="PS50977">
    <property type="entry name" value="HTH_TETR_2"/>
    <property type="match status" value="1"/>
</dbReference>
<dbReference type="InterPro" id="IPR011075">
    <property type="entry name" value="TetR_C"/>
</dbReference>
<dbReference type="SUPFAM" id="SSF46689">
    <property type="entry name" value="Homeodomain-like"/>
    <property type="match status" value="1"/>
</dbReference>
<keyword evidence="7" id="KW-1185">Reference proteome</keyword>